<reference evidence="11" key="1">
    <citation type="journal article" date="2016" name="Front. Microbiol.">
        <title>The complete genome sequence of hyperthermophile Dictyoglomus turgidum DSM 6724 reveals a specialized carbohydrate fermentor.</title>
        <authorList>
            <person name="Brumm P.J."/>
            <person name="Gowda K."/>
            <person name="Robb F.T."/>
            <person name="Mead D.A."/>
        </authorList>
    </citation>
    <scope>NUCLEOTIDE SEQUENCE [LARGE SCALE GENOMIC DNA]</scope>
    <source>
        <strain evidence="11">DSM 6724 / Z-1310</strain>
    </source>
</reference>
<feature type="transmembrane region" description="Helical" evidence="9">
    <location>
        <begin position="80"/>
        <end position="100"/>
    </location>
</feature>
<dbReference type="PANTHER" id="PTHR34295">
    <property type="entry name" value="BIOTIN TRANSPORTER BIOY"/>
    <property type="match status" value="1"/>
</dbReference>
<keyword evidence="3 8" id="KW-0813">Transport</keyword>
<feature type="transmembrane region" description="Helical" evidence="9">
    <location>
        <begin position="6"/>
        <end position="26"/>
    </location>
</feature>
<feature type="transmembrane region" description="Helical" evidence="9">
    <location>
        <begin position="137"/>
        <end position="159"/>
    </location>
</feature>
<dbReference type="GO" id="GO:0015225">
    <property type="term" value="F:biotin transmembrane transporter activity"/>
    <property type="evidence" value="ECO:0007669"/>
    <property type="project" value="UniProtKB-UniRule"/>
</dbReference>
<protein>
    <recommendedName>
        <fullName evidence="8">Biotin transporter</fullName>
    </recommendedName>
</protein>
<evidence type="ECO:0000313" key="11">
    <source>
        <dbReference type="Proteomes" id="UP000007719"/>
    </source>
</evidence>
<dbReference type="InParanoid" id="B8DZL1"/>
<gene>
    <name evidence="10" type="ordered locus">Dtur_0659</name>
</gene>
<dbReference type="PIRSF" id="PIRSF016661">
    <property type="entry name" value="BioY"/>
    <property type="match status" value="1"/>
</dbReference>
<evidence type="ECO:0000256" key="3">
    <source>
        <dbReference type="ARBA" id="ARBA00022448"/>
    </source>
</evidence>
<evidence type="ECO:0000256" key="8">
    <source>
        <dbReference type="PIRNR" id="PIRNR016661"/>
    </source>
</evidence>
<dbReference type="eggNOG" id="COG1268">
    <property type="taxonomic scope" value="Bacteria"/>
</dbReference>
<dbReference type="InterPro" id="IPR003784">
    <property type="entry name" value="BioY"/>
</dbReference>
<dbReference type="PANTHER" id="PTHR34295:SF4">
    <property type="entry name" value="BIOTIN TRANSPORTER BIOY-RELATED"/>
    <property type="match status" value="1"/>
</dbReference>
<comment type="subcellular location">
    <subcellularLocation>
        <location evidence="1 8">Cell membrane</location>
        <topology evidence="1 8">Multi-pass membrane protein</topology>
    </subcellularLocation>
</comment>
<dbReference type="Proteomes" id="UP000007719">
    <property type="component" value="Chromosome"/>
</dbReference>
<evidence type="ECO:0000256" key="4">
    <source>
        <dbReference type="ARBA" id="ARBA00022475"/>
    </source>
</evidence>
<dbReference type="AlphaFoldDB" id="B8DZL1"/>
<dbReference type="GO" id="GO:0005886">
    <property type="term" value="C:plasma membrane"/>
    <property type="evidence" value="ECO:0007669"/>
    <property type="project" value="UniProtKB-SubCell"/>
</dbReference>
<dbReference type="HOGENOM" id="CLU_077931_1_1_0"/>
<keyword evidence="4 8" id="KW-1003">Cell membrane</keyword>
<dbReference type="PATRIC" id="fig|515635.4.peg.697"/>
<name>B8DZL1_DICTD</name>
<feature type="transmembrane region" description="Helical" evidence="9">
    <location>
        <begin position="38"/>
        <end position="60"/>
    </location>
</feature>
<evidence type="ECO:0000256" key="1">
    <source>
        <dbReference type="ARBA" id="ARBA00004651"/>
    </source>
</evidence>
<dbReference type="Pfam" id="PF02632">
    <property type="entry name" value="BioY"/>
    <property type="match status" value="1"/>
</dbReference>
<dbReference type="EnsemblBacteria" id="ACK41944">
    <property type="protein sequence ID" value="ACK41944"/>
    <property type="gene ID" value="Dtur_0659"/>
</dbReference>
<accession>B8DZL1</accession>
<evidence type="ECO:0000256" key="6">
    <source>
        <dbReference type="ARBA" id="ARBA00022989"/>
    </source>
</evidence>
<dbReference type="Gene3D" id="1.10.1760.20">
    <property type="match status" value="1"/>
</dbReference>
<sequence>MKVRQIPYLALGLALLILGSYLSFYLPFTQIPFTLQVFFLFLITLYFSPVETFFIVFAYLLLGGIGLPVFAGGKGGLNALFGPTGGYLFGFLIGGIIISMVKKYSEILALFLGILIIYLTGSIWLSNSLKISYYKALITGVLPFIPYDFAKALISYLIWQRLKKQLKTNKS</sequence>
<dbReference type="RefSeq" id="WP_012583029.1">
    <property type="nucleotide sequence ID" value="NC_011661.1"/>
</dbReference>
<evidence type="ECO:0000256" key="2">
    <source>
        <dbReference type="ARBA" id="ARBA00010692"/>
    </source>
</evidence>
<comment type="similarity">
    <text evidence="2 8">Belongs to the BioY family.</text>
</comment>
<keyword evidence="7 8" id="KW-0472">Membrane</keyword>
<organism evidence="10 11">
    <name type="scientific">Dictyoglomus turgidum (strain DSM 6724 / Z-1310)</name>
    <dbReference type="NCBI Taxonomy" id="515635"/>
    <lineage>
        <taxon>Bacteria</taxon>
        <taxon>Pseudomonadati</taxon>
        <taxon>Dictyoglomota</taxon>
        <taxon>Dictyoglomia</taxon>
        <taxon>Dictyoglomales</taxon>
        <taxon>Dictyoglomaceae</taxon>
        <taxon>Dictyoglomus</taxon>
    </lineage>
</organism>
<dbReference type="FunCoup" id="B8DZL1">
    <property type="interactions" value="98"/>
</dbReference>
<evidence type="ECO:0000256" key="9">
    <source>
        <dbReference type="SAM" id="Phobius"/>
    </source>
</evidence>
<feature type="transmembrane region" description="Helical" evidence="9">
    <location>
        <begin position="107"/>
        <end position="125"/>
    </location>
</feature>
<proteinExistence type="inferred from homology"/>
<dbReference type="KEGG" id="dtu:Dtur_0659"/>
<evidence type="ECO:0000256" key="7">
    <source>
        <dbReference type="ARBA" id="ARBA00023136"/>
    </source>
</evidence>
<dbReference type="EMBL" id="CP001251">
    <property type="protein sequence ID" value="ACK41944.1"/>
    <property type="molecule type" value="Genomic_DNA"/>
</dbReference>
<keyword evidence="11" id="KW-1185">Reference proteome</keyword>
<dbReference type="STRING" id="515635.Dtur_0659"/>
<dbReference type="OrthoDB" id="9803495at2"/>
<evidence type="ECO:0000313" key="10">
    <source>
        <dbReference type="EMBL" id="ACK41944.1"/>
    </source>
</evidence>
<evidence type="ECO:0000256" key="5">
    <source>
        <dbReference type="ARBA" id="ARBA00022692"/>
    </source>
</evidence>
<keyword evidence="5 9" id="KW-0812">Transmembrane</keyword>
<keyword evidence="6 9" id="KW-1133">Transmembrane helix</keyword>